<feature type="domain" description="Immunity MXAN-0049 protein" evidence="1">
    <location>
        <begin position="9"/>
        <end position="87"/>
    </location>
</feature>
<dbReference type="Pfam" id="PF07791">
    <property type="entry name" value="Imm11"/>
    <property type="match status" value="1"/>
</dbReference>
<dbReference type="RefSeq" id="WP_379867136.1">
    <property type="nucleotide sequence ID" value="NZ_JBHTBW010000063.1"/>
</dbReference>
<name>A0ABW2RPX5_9BACL</name>
<dbReference type="EMBL" id="JBHTBW010000063">
    <property type="protein sequence ID" value="MFC7442929.1"/>
    <property type="molecule type" value="Genomic_DNA"/>
</dbReference>
<dbReference type="InterPro" id="IPR012433">
    <property type="entry name" value="Imm11"/>
</dbReference>
<reference evidence="3" key="1">
    <citation type="journal article" date="2019" name="Int. J. Syst. Evol. Microbiol.">
        <title>The Global Catalogue of Microorganisms (GCM) 10K type strain sequencing project: providing services to taxonomists for standard genome sequencing and annotation.</title>
        <authorList>
            <consortium name="The Broad Institute Genomics Platform"/>
            <consortium name="The Broad Institute Genome Sequencing Center for Infectious Disease"/>
            <person name="Wu L."/>
            <person name="Ma J."/>
        </authorList>
    </citation>
    <scope>NUCLEOTIDE SEQUENCE [LARGE SCALE GENOMIC DNA]</scope>
    <source>
        <strain evidence="3">CGMCC 1.12942</strain>
    </source>
</reference>
<evidence type="ECO:0000313" key="2">
    <source>
        <dbReference type="EMBL" id="MFC7442929.1"/>
    </source>
</evidence>
<keyword evidence="3" id="KW-1185">Reference proteome</keyword>
<evidence type="ECO:0000313" key="3">
    <source>
        <dbReference type="Proteomes" id="UP001596500"/>
    </source>
</evidence>
<dbReference type="Proteomes" id="UP001596500">
    <property type="component" value="Unassembled WGS sequence"/>
</dbReference>
<organism evidence="2 3">
    <name type="scientific">Laceyella putida</name>
    <dbReference type="NCBI Taxonomy" id="110101"/>
    <lineage>
        <taxon>Bacteria</taxon>
        <taxon>Bacillati</taxon>
        <taxon>Bacillota</taxon>
        <taxon>Bacilli</taxon>
        <taxon>Bacillales</taxon>
        <taxon>Thermoactinomycetaceae</taxon>
        <taxon>Laceyella</taxon>
    </lineage>
</organism>
<accession>A0ABW2RPX5</accession>
<protein>
    <submittedName>
        <fullName evidence="2">Imm11 family protein</fullName>
    </submittedName>
</protein>
<sequence>MNVDNNANFAFNVMNIIYAFDEDTAEVKRFPSSGRIMRIIKHKFVPEKVGDQVIFKIPQDPGSIYVTDSFVKKYHEHRLTGLIFKEVWSNED</sequence>
<comment type="caution">
    <text evidence="2">The sequence shown here is derived from an EMBL/GenBank/DDBJ whole genome shotgun (WGS) entry which is preliminary data.</text>
</comment>
<evidence type="ECO:0000259" key="1">
    <source>
        <dbReference type="Pfam" id="PF07791"/>
    </source>
</evidence>
<proteinExistence type="predicted"/>
<gene>
    <name evidence="2" type="ORF">ACFQNG_17815</name>
</gene>